<evidence type="ECO:0000313" key="9">
    <source>
        <dbReference type="RefSeq" id="XP_022085921.1"/>
    </source>
</evidence>
<evidence type="ECO:0000259" key="5">
    <source>
        <dbReference type="Pfam" id="PF25808"/>
    </source>
</evidence>
<dbReference type="OMA" id="YPQVIQE"/>
<dbReference type="KEGG" id="aplc:110976720"/>
<evidence type="ECO:0000313" key="6">
    <source>
        <dbReference type="Proteomes" id="UP000694845"/>
    </source>
</evidence>
<feature type="domain" description="LAA1-like C-terminal TPR repeats" evidence="5">
    <location>
        <begin position="1889"/>
        <end position="2021"/>
    </location>
</feature>
<dbReference type="OrthoDB" id="192608at2759"/>
<dbReference type="CTD" id="54497"/>
<evidence type="ECO:0000313" key="7">
    <source>
        <dbReference type="RefSeq" id="XP_022085919.1"/>
    </source>
</evidence>
<feature type="compositionally biased region" description="Basic and acidic residues" evidence="4">
    <location>
        <begin position="1647"/>
        <end position="1656"/>
    </location>
</feature>
<feature type="region of interest" description="Disordered" evidence="4">
    <location>
        <begin position="1647"/>
        <end position="1672"/>
    </location>
</feature>
<evidence type="ECO:0000256" key="2">
    <source>
        <dbReference type="ARBA" id="ARBA00022737"/>
    </source>
</evidence>
<keyword evidence="2" id="KW-0677">Repeat</keyword>
<evidence type="ECO:0000256" key="1">
    <source>
        <dbReference type="ARBA" id="ARBA00008304"/>
    </source>
</evidence>
<feature type="region of interest" description="Disordered" evidence="4">
    <location>
        <begin position="1172"/>
        <end position="1208"/>
    </location>
</feature>
<dbReference type="Gene3D" id="1.25.10.10">
    <property type="entry name" value="Leucine-rich Repeat Variant"/>
    <property type="match status" value="3"/>
</dbReference>
<dbReference type="InterPro" id="IPR011989">
    <property type="entry name" value="ARM-like"/>
</dbReference>
<feature type="compositionally biased region" description="Acidic residues" evidence="4">
    <location>
        <begin position="1193"/>
        <end position="1202"/>
    </location>
</feature>
<keyword evidence="6" id="KW-1185">Reference proteome</keyword>
<evidence type="ECO:0000256" key="4">
    <source>
        <dbReference type="SAM" id="MobiDB-lite"/>
    </source>
</evidence>
<dbReference type="Pfam" id="PF25808">
    <property type="entry name" value="TPR_LAA1_C"/>
    <property type="match status" value="1"/>
</dbReference>
<dbReference type="RefSeq" id="XP_022085921.1">
    <property type="nucleotide sequence ID" value="XM_022230229.1"/>
</dbReference>
<sequence>MELSHSLLLNEQALAQIAESKRPIFIYEWLRFLDKVLVAAQKSDLKGSQKKLVAQLTNQITESPGPPTRALLGKCIGTVFSVGDSFDLLETSYFCNDIIKNKDDSPSFLPSRLAAVAVLGAMYEKLGRMMGSSFPETIQGLLKALKNAESTGRCEIMLCLQRIVKGLGSAAQGYHRDIYKAVRTALLDRSMAVRCAAAKCMLELVKEGNFLHTTELENMVSTCFRALDGSNYDVRSAVSKLLGVLLATTQTNISKDPRAKRTSMEDVYNLLSVGFVKGTSGFLKAGGGEQKGGGMINREVRVGFTHAYVVFVRTLGGLWLERNLQLFLERVLDIVANPRCTPTHVDAVYLRRCITFILRSTLGDMLGEKAQVSCCKQLCGLITNYMNTVAEPSEGSGHTQDNSNTQHVLICAMQELGSLVKSLSTCASTLVTEPNANMCDTVTSVLLHPSPAARLASAWCLRCIAVALPSQLTPLLDRCTDRLNNLKSSPEAVSGYSFTIAALLGGVRDCPLGIPHAKGKAIFSIAEDLLRTASQNSRMSLHRTQASWLILGAVMTLGSPVVRNHLPRLLLLWRNAFPRSSKELESEKARGDAFTWQVTLEGRAGALCAMQSFITHCPDLVTEDVIRRCMTPLECAMSMLAEIHTVIKSCGAHLKASAAMVRLRLYEVLRLLPPTAYEGSFTALLRELVAEFTLTDNAANTTTSLLRSLCHENDSIILQSWITETDHKSVELQLQPNSASGSGALEHDPSSLYWKAVKGEDVPGPLPLGVAVIDASVALFGVVIPHVADKHRLKILEHFGECIRQAKSARQQAVQINVFTGVLSALKGLAENKRRLKNSGVRVAANNLIMNALTNSNPILRCAAGEALGRMAQMGGDNSFIAQTAQMCFDRLKTARDAVSRTGNSLALGCLHRYVGGMGAGQHLNTSVSILLALAQDSTSPTVQMWALHALALIADSGGPMFRSYVEPTLSLVLTLLLSVPPSNVEVHQCLGRCLAALITTLGPELQGNKGNLATARTSCLVACAIMQDHPDSLVGSEAIACLQQLHMFAPRHVNLTSLVPHLCTSLGSQHLLLRRAAVACLRQLSQREAQEVCEYAKSLAKDSRDTSVSTTDGVVITDTGLEGVLFSMLDKETDQRLLSNIHDTLISMLHELSGKDLARWLTLCKTVLSASKDSGTGPPKPDNALKDAEEKDEKDEDQEIDDSAKFKTGEKVITHPPVAPRWPTRVFAADSVRRVIQVCDGNTVHFDLALAREMKAKTSQDNYLVLHLSDLVRTAFIAATSESTQLRNAGLLLLQDIINKFARVPEPEFPGHFIMEQYQAQVGAALRPAFSPDTPSDVTAMACQVSSAWIGSGVAHDLNDLRRVHQLLVSSLAKLQVGKGAPAQIYSESASTMEKLAVIKAWAEVYIVAMKQHLSPSEPISDQDGYHGNSPSSDSLLHLVQPELVSLSKYWLSGLRDHALLALPPDFSSQLPQEGGAFYSSDAIATTRPHYQKAWSPIVYAAALWLNSGGFQTLERNNGNFGNLAGSGPVLPGMKAAQSTVPGKTPKRLKEDYFHLILGVCVEALSSQRSAEPIQSVHYCLQAVDTLLDSAWPRSRLSSDPSLAVELLNVMHRLLLTRETLSTHLLVTAVVKRVIQAMEEQMVVDGKDKEDRCEPKPNGGGGVFQEEGGESGEIVPGSSVVFATLEVCLCLLVRQLPALNPTVSSAIIQSYAKNAGLSEEASVLISTTVSIMAGLPELCSPAGSVSVLPTILFLTTGVLRETAEPSTDGKITTTVSASLQALRMLMHSRHLDNPTCVKEWVRLLRSALATVLDFARPGKDKTGVDENSVLLAVAVFVSTAPTSVTAVPGLQCQAMELFKKTMHSDEPLVKLKSLQTMCSVFQCKHREIATPFIHALGPRVVEYLHGIGSNKPDKDSEVPVVLEAVRVLEVLVSLTDDGHRVQLLSLLVPILISLLVPSAILPSTSRQSRALHEQALQRLVKIGPLYPAAFKTVVGGMPELKAKLEAAIRANQAAVNKQKTQHAQVKPVAPPAAPSIKLKMDFSNFSG</sequence>
<dbReference type="Pfam" id="PF20210">
    <property type="entry name" value="Laa1_Sip1_HTR5"/>
    <property type="match status" value="1"/>
</dbReference>
<dbReference type="GO" id="GO:0006897">
    <property type="term" value="P:endocytosis"/>
    <property type="evidence" value="ECO:0007669"/>
    <property type="project" value="TreeGrafter"/>
</dbReference>
<dbReference type="SUPFAM" id="SSF48371">
    <property type="entry name" value="ARM repeat"/>
    <property type="match status" value="2"/>
</dbReference>
<dbReference type="Proteomes" id="UP000694845">
    <property type="component" value="Unplaced"/>
</dbReference>
<protein>
    <recommendedName>
        <fullName evidence="3">HEAT repeat-containing protein 5A</fullName>
    </recommendedName>
</protein>
<organism evidence="6 10">
    <name type="scientific">Acanthaster planci</name>
    <name type="common">Crown-of-thorns starfish</name>
    <dbReference type="NCBI Taxonomy" id="133434"/>
    <lineage>
        <taxon>Eukaryota</taxon>
        <taxon>Metazoa</taxon>
        <taxon>Echinodermata</taxon>
        <taxon>Eleutherozoa</taxon>
        <taxon>Asterozoa</taxon>
        <taxon>Asteroidea</taxon>
        <taxon>Valvatacea</taxon>
        <taxon>Valvatida</taxon>
        <taxon>Acanthasteridae</taxon>
        <taxon>Acanthaster</taxon>
    </lineage>
</organism>
<accession>A0A8B7Y077</accession>
<dbReference type="FunFam" id="1.25.10.10:FF:000138">
    <property type="entry name" value="Putative HEAT repeat-containing protein 5B"/>
    <property type="match status" value="1"/>
</dbReference>
<dbReference type="InterPro" id="IPR057981">
    <property type="entry name" value="TPR_LAA1-like_C"/>
</dbReference>
<dbReference type="GO" id="GO:0005794">
    <property type="term" value="C:Golgi apparatus"/>
    <property type="evidence" value="ECO:0007669"/>
    <property type="project" value="TreeGrafter"/>
</dbReference>
<dbReference type="GO" id="GO:0042147">
    <property type="term" value="P:retrograde transport, endosome to Golgi"/>
    <property type="evidence" value="ECO:0007669"/>
    <property type="project" value="TreeGrafter"/>
</dbReference>
<dbReference type="GO" id="GO:0016020">
    <property type="term" value="C:membrane"/>
    <property type="evidence" value="ECO:0007669"/>
    <property type="project" value="TreeGrafter"/>
</dbReference>
<dbReference type="InterPro" id="IPR040108">
    <property type="entry name" value="Laa1/Sip1/HEATR5"/>
</dbReference>
<dbReference type="GO" id="GO:0005829">
    <property type="term" value="C:cytosol"/>
    <property type="evidence" value="ECO:0007669"/>
    <property type="project" value="GOC"/>
</dbReference>
<evidence type="ECO:0000313" key="10">
    <source>
        <dbReference type="RefSeq" id="XP_022085922.1"/>
    </source>
</evidence>
<dbReference type="RefSeq" id="XP_022085919.1">
    <property type="nucleotide sequence ID" value="XM_022230227.1"/>
</dbReference>
<dbReference type="Pfam" id="PF25468">
    <property type="entry name" value="HEAT_HEATR5A"/>
    <property type="match status" value="1"/>
</dbReference>
<dbReference type="InterPro" id="IPR016024">
    <property type="entry name" value="ARM-type_fold"/>
</dbReference>
<dbReference type="GeneID" id="110976720"/>
<dbReference type="InterPro" id="IPR046837">
    <property type="entry name" value="Laa1/Sip1/HEATR5-like_HEAT"/>
</dbReference>
<dbReference type="PANTHER" id="PTHR21663">
    <property type="entry name" value="HYPOTHETICAL HEAT DOMAIN-CONTAINING"/>
    <property type="match status" value="1"/>
</dbReference>
<dbReference type="GO" id="GO:0030139">
    <property type="term" value="C:endocytic vesicle"/>
    <property type="evidence" value="ECO:0007669"/>
    <property type="project" value="TreeGrafter"/>
</dbReference>
<dbReference type="GO" id="GO:0008104">
    <property type="term" value="P:intracellular protein localization"/>
    <property type="evidence" value="ECO:0007669"/>
    <property type="project" value="TreeGrafter"/>
</dbReference>
<name>A0A8B7Y077_ACAPL</name>
<proteinExistence type="inferred from homology"/>
<reference evidence="7 8" key="1">
    <citation type="submission" date="2025-04" db="UniProtKB">
        <authorList>
            <consortium name="RefSeq"/>
        </authorList>
    </citation>
    <scope>IDENTIFICATION</scope>
</reference>
<dbReference type="PANTHER" id="PTHR21663:SF0">
    <property type="entry name" value="HEAT REPEAT-CONTAINING PROTEIN 5B"/>
    <property type="match status" value="1"/>
</dbReference>
<dbReference type="RefSeq" id="XP_022085922.1">
    <property type="nucleotide sequence ID" value="XM_022230230.1"/>
</dbReference>
<comment type="similarity">
    <text evidence="1">Belongs to the HEATR5 family.</text>
</comment>
<evidence type="ECO:0000313" key="8">
    <source>
        <dbReference type="RefSeq" id="XP_022085920.1"/>
    </source>
</evidence>
<dbReference type="RefSeq" id="XP_022085920.1">
    <property type="nucleotide sequence ID" value="XM_022230228.1"/>
</dbReference>
<dbReference type="FunFam" id="1.25.10.10:FF:000098">
    <property type="entry name" value="HEAT repeat-containing protein 5A isoform X2"/>
    <property type="match status" value="1"/>
</dbReference>
<gene>
    <name evidence="7 8 9 10" type="primary">LOC110976720</name>
</gene>
<evidence type="ECO:0000256" key="3">
    <source>
        <dbReference type="ARBA" id="ARBA00070811"/>
    </source>
</evidence>